<reference evidence="2" key="2">
    <citation type="journal article" date="2023" name="Plants (Basel)">
        <title>Annotation of the Turnera subulata (Passifloraceae) Draft Genome Reveals the S-Locus Evolved after the Divergence of Turneroideae from Passifloroideae in a Stepwise Manner.</title>
        <authorList>
            <person name="Henning P.M."/>
            <person name="Roalson E.H."/>
            <person name="Mir W."/>
            <person name="McCubbin A.G."/>
            <person name="Shore J.S."/>
        </authorList>
    </citation>
    <scope>NUCLEOTIDE SEQUENCE</scope>
    <source>
        <strain evidence="2">F60SS</strain>
    </source>
</reference>
<dbReference type="PANTHER" id="PTHR31672:SF13">
    <property type="entry name" value="F-BOX PROTEIN CPR30-LIKE"/>
    <property type="match status" value="1"/>
</dbReference>
<keyword evidence="3" id="KW-1185">Reference proteome</keyword>
<protein>
    <recommendedName>
        <fullName evidence="1">F-box domain-containing protein</fullName>
    </recommendedName>
</protein>
<organism evidence="2 3">
    <name type="scientific">Turnera subulata</name>
    <dbReference type="NCBI Taxonomy" id="218843"/>
    <lineage>
        <taxon>Eukaryota</taxon>
        <taxon>Viridiplantae</taxon>
        <taxon>Streptophyta</taxon>
        <taxon>Embryophyta</taxon>
        <taxon>Tracheophyta</taxon>
        <taxon>Spermatophyta</taxon>
        <taxon>Magnoliopsida</taxon>
        <taxon>eudicotyledons</taxon>
        <taxon>Gunneridae</taxon>
        <taxon>Pentapetalae</taxon>
        <taxon>rosids</taxon>
        <taxon>fabids</taxon>
        <taxon>Malpighiales</taxon>
        <taxon>Passifloraceae</taxon>
        <taxon>Turnera</taxon>
    </lineage>
</organism>
<dbReference type="PROSITE" id="PS50181">
    <property type="entry name" value="FBOX"/>
    <property type="match status" value="1"/>
</dbReference>
<dbReference type="AlphaFoldDB" id="A0A9Q0F9N8"/>
<comment type="caution">
    <text evidence="2">The sequence shown here is derived from an EMBL/GenBank/DDBJ whole genome shotgun (WGS) entry which is preliminary data.</text>
</comment>
<gene>
    <name evidence="2" type="ORF">Tsubulata_034442</name>
</gene>
<evidence type="ECO:0000259" key="1">
    <source>
        <dbReference type="PROSITE" id="PS50181"/>
    </source>
</evidence>
<dbReference type="Pfam" id="PF00646">
    <property type="entry name" value="F-box"/>
    <property type="match status" value="2"/>
</dbReference>
<evidence type="ECO:0000313" key="3">
    <source>
        <dbReference type="Proteomes" id="UP001141552"/>
    </source>
</evidence>
<dbReference type="NCBIfam" id="TIGR01640">
    <property type="entry name" value="F_box_assoc_1"/>
    <property type="match status" value="1"/>
</dbReference>
<sequence>MVISKVDSLPYEVLDDILTKLPAKSLVRFMCLSKSLCTNSITLTTLQILIRLPAKSLVRFMCLSKSWHNLIRNDCSFKALYSKTSNARQVNPRYLVQQMDHRKEVRDMFRSNVEEPGLSEDLWKRPFLPFFSLHQGEDLVEYKSFGIESIRRPNIPYHRRKDFGKDYVIGSLNGLFLMGDHHGHFLWNPSINKVKAIPEYDFPSHWSRQTSGCGVGFCTKDEQDFKIVSFGILLAGNYNDTPQMHESVVSIFSMSTDSWKEIQGVYIPGYYAHNSKVSLDGVPHWAASSWERKRIIMSFNFDKEEFGHIMSPVSDVEVLGICKGLLSILRRTKLLYYDDSKMDCEMWILRGYGGEHIWTKLFLFQRTVYGNLLSLGHNGEIFMSEVEDGKLCALYDTGEVREFDMDVRRGRIIPHRESLLLLGD</sequence>
<evidence type="ECO:0000313" key="2">
    <source>
        <dbReference type="EMBL" id="KAJ4827411.1"/>
    </source>
</evidence>
<accession>A0A9Q0F9N8</accession>
<dbReference type="SUPFAM" id="SSF81383">
    <property type="entry name" value="F-box domain"/>
    <property type="match status" value="2"/>
</dbReference>
<name>A0A9Q0F9N8_9ROSI</name>
<dbReference type="InterPro" id="IPR017451">
    <property type="entry name" value="F-box-assoc_interact_dom"/>
</dbReference>
<dbReference type="Proteomes" id="UP001141552">
    <property type="component" value="Unassembled WGS sequence"/>
</dbReference>
<dbReference type="PANTHER" id="PTHR31672">
    <property type="entry name" value="BNACNNG10540D PROTEIN"/>
    <property type="match status" value="1"/>
</dbReference>
<feature type="domain" description="F-box" evidence="1">
    <location>
        <begin position="3"/>
        <end position="46"/>
    </location>
</feature>
<reference evidence="2" key="1">
    <citation type="submission" date="2022-02" db="EMBL/GenBank/DDBJ databases">
        <authorList>
            <person name="Henning P.M."/>
            <person name="McCubbin A.G."/>
            <person name="Shore J.S."/>
        </authorList>
    </citation>
    <scope>NUCLEOTIDE SEQUENCE</scope>
    <source>
        <strain evidence="2">F60SS</strain>
        <tissue evidence="2">Leaves</tissue>
    </source>
</reference>
<dbReference type="EMBL" id="JAKUCV010006420">
    <property type="protein sequence ID" value="KAJ4827411.1"/>
    <property type="molecule type" value="Genomic_DNA"/>
</dbReference>
<proteinExistence type="predicted"/>
<dbReference type="InterPro" id="IPR036047">
    <property type="entry name" value="F-box-like_dom_sf"/>
</dbReference>
<dbReference type="OrthoDB" id="591557at2759"/>
<dbReference type="InterPro" id="IPR001810">
    <property type="entry name" value="F-box_dom"/>
</dbReference>
<dbReference type="SMART" id="SM00256">
    <property type="entry name" value="FBOX"/>
    <property type="match status" value="2"/>
</dbReference>
<dbReference type="InterPro" id="IPR006527">
    <property type="entry name" value="F-box-assoc_dom_typ1"/>
</dbReference>
<dbReference type="Pfam" id="PF07734">
    <property type="entry name" value="FBA_1"/>
    <property type="match status" value="1"/>
</dbReference>
<dbReference type="InterPro" id="IPR050796">
    <property type="entry name" value="SCF_F-box_component"/>
</dbReference>